<accession>A0A2K2DLS4</accession>
<evidence type="ECO:0000313" key="2">
    <source>
        <dbReference type="EnsemblPlants" id="PNT75221"/>
    </source>
</evidence>
<dbReference type="InParanoid" id="A0A2K2DLS4"/>
<proteinExistence type="predicted"/>
<gene>
    <name evidence="1" type="ORF">BRADI_1g28813v3</name>
</gene>
<reference evidence="2" key="3">
    <citation type="submission" date="2018-08" db="UniProtKB">
        <authorList>
            <consortium name="EnsemblPlants"/>
        </authorList>
    </citation>
    <scope>IDENTIFICATION</scope>
    <source>
        <strain evidence="2">cv. Bd21</strain>
    </source>
</reference>
<reference evidence="1" key="2">
    <citation type="submission" date="2017-06" db="EMBL/GenBank/DDBJ databases">
        <title>WGS assembly of Brachypodium distachyon.</title>
        <authorList>
            <consortium name="The International Brachypodium Initiative"/>
            <person name="Lucas S."/>
            <person name="Harmon-Smith M."/>
            <person name="Lail K."/>
            <person name="Tice H."/>
            <person name="Grimwood J."/>
            <person name="Bruce D."/>
            <person name="Barry K."/>
            <person name="Shu S."/>
            <person name="Lindquist E."/>
            <person name="Wang M."/>
            <person name="Pitluck S."/>
            <person name="Vogel J.P."/>
            <person name="Garvin D.F."/>
            <person name="Mockler T.C."/>
            <person name="Schmutz J."/>
            <person name="Rokhsar D."/>
            <person name="Bevan M.W."/>
        </authorList>
    </citation>
    <scope>NUCLEOTIDE SEQUENCE</scope>
    <source>
        <strain evidence="1">Bd21</strain>
    </source>
</reference>
<name>A0A2K2DLS4_BRADI</name>
<dbReference type="AlphaFoldDB" id="A0A2K2DLS4"/>
<dbReference type="Proteomes" id="UP000008810">
    <property type="component" value="Chromosome 1"/>
</dbReference>
<reference evidence="1 2" key="1">
    <citation type="journal article" date="2010" name="Nature">
        <title>Genome sequencing and analysis of the model grass Brachypodium distachyon.</title>
        <authorList>
            <consortium name="International Brachypodium Initiative"/>
        </authorList>
    </citation>
    <scope>NUCLEOTIDE SEQUENCE [LARGE SCALE GENOMIC DNA]</scope>
    <source>
        <strain evidence="1 2">Bd21</strain>
    </source>
</reference>
<protein>
    <submittedName>
        <fullName evidence="1 2">Uncharacterized protein</fullName>
    </submittedName>
</protein>
<dbReference type="EnsemblPlants" id="PNT75221">
    <property type="protein sequence ID" value="PNT75221"/>
    <property type="gene ID" value="BRADI_1g28813v3"/>
</dbReference>
<evidence type="ECO:0000313" key="1">
    <source>
        <dbReference type="EMBL" id="PNT75221.1"/>
    </source>
</evidence>
<evidence type="ECO:0000313" key="3">
    <source>
        <dbReference type="Proteomes" id="UP000008810"/>
    </source>
</evidence>
<organism evidence="1">
    <name type="scientific">Brachypodium distachyon</name>
    <name type="common">Purple false brome</name>
    <name type="synonym">Trachynia distachya</name>
    <dbReference type="NCBI Taxonomy" id="15368"/>
    <lineage>
        <taxon>Eukaryota</taxon>
        <taxon>Viridiplantae</taxon>
        <taxon>Streptophyta</taxon>
        <taxon>Embryophyta</taxon>
        <taxon>Tracheophyta</taxon>
        <taxon>Spermatophyta</taxon>
        <taxon>Magnoliopsida</taxon>
        <taxon>Liliopsida</taxon>
        <taxon>Poales</taxon>
        <taxon>Poaceae</taxon>
        <taxon>BOP clade</taxon>
        <taxon>Pooideae</taxon>
        <taxon>Stipodae</taxon>
        <taxon>Brachypodieae</taxon>
        <taxon>Brachypodium</taxon>
    </lineage>
</organism>
<sequence length="191" mass="20358">MFSSNDAHHLFDKLLQQATMGIEQRNVDRDPPTGASCELVAVQLEASTLVGTSCYWYAMDRVDGATVAVAAPTAIDNCTAWACHLALRLHPAAVMFVSTPVVVTGDGATRAGQGADRGLTDALRQRAGDVAFLPKAAVCAILLQLEHRCLLRPPGRRVPTEHAIPQDLGQAKKLGQLSRSCLDEMSTLAPS</sequence>
<keyword evidence="3" id="KW-1185">Reference proteome</keyword>
<dbReference type="Gramene" id="PNT75221">
    <property type="protein sequence ID" value="PNT75221"/>
    <property type="gene ID" value="BRADI_1g28813v3"/>
</dbReference>
<dbReference type="EMBL" id="CM000880">
    <property type="protein sequence ID" value="PNT75221.1"/>
    <property type="molecule type" value="Genomic_DNA"/>
</dbReference>